<dbReference type="InterPro" id="IPR056350">
    <property type="entry name" value="HAT_Syf1_central"/>
</dbReference>
<evidence type="ECO:0000256" key="10">
    <source>
        <dbReference type="SAM" id="MobiDB-lite"/>
    </source>
</evidence>
<dbReference type="SMART" id="SM00028">
    <property type="entry name" value="TPR"/>
    <property type="match status" value="2"/>
</dbReference>
<keyword evidence="7" id="KW-0539">Nucleus</keyword>
<dbReference type="GO" id="GO:0000974">
    <property type="term" value="C:Prp19 complex"/>
    <property type="evidence" value="ECO:0007669"/>
    <property type="project" value="TreeGrafter"/>
</dbReference>
<dbReference type="Proteomes" id="UP000605970">
    <property type="component" value="Unassembled WGS sequence"/>
</dbReference>
<feature type="repeat" description="TPR" evidence="9">
    <location>
        <begin position="247"/>
        <end position="280"/>
    </location>
</feature>
<dbReference type="GO" id="GO:0016020">
    <property type="term" value="C:membrane"/>
    <property type="evidence" value="ECO:0007669"/>
    <property type="project" value="InterPro"/>
</dbReference>
<feature type="domain" description="Pre-mRNA-splicing factor Syf1/CRNKL1-like C-terminal HAT-repeats" evidence="13">
    <location>
        <begin position="380"/>
        <end position="772"/>
    </location>
</feature>
<comment type="caution">
    <text evidence="15">The sequence shown here is derived from an EMBL/GenBank/DDBJ whole genome shotgun (WGS) entry which is preliminary data.</text>
</comment>
<comment type="subcellular location">
    <subcellularLocation>
        <location evidence="1">Nucleus</location>
    </subcellularLocation>
</comment>
<evidence type="ECO:0000256" key="1">
    <source>
        <dbReference type="ARBA" id="ARBA00004123"/>
    </source>
</evidence>
<dbReference type="GO" id="GO:0000349">
    <property type="term" value="P:generation of catalytic spliceosome for first transesterification step"/>
    <property type="evidence" value="ECO:0007669"/>
    <property type="project" value="TreeGrafter"/>
</dbReference>
<dbReference type="Pfam" id="PF23231">
    <property type="entry name" value="HAT_Syf1_CNRKL1_C"/>
    <property type="match status" value="1"/>
</dbReference>
<evidence type="ECO:0000259" key="12">
    <source>
        <dbReference type="Pfam" id="PF23220"/>
    </source>
</evidence>
<accession>A0A8S9ZWD8</accession>
<keyword evidence="16" id="KW-1185">Reference proteome</keyword>
<dbReference type="Pfam" id="PF23233">
    <property type="entry name" value="HAT_Syf1_CNRKL1_N"/>
    <property type="match status" value="1"/>
</dbReference>
<feature type="domain" description="Pre-mRNA-splicing factor Syf1-like N-terminal HAT-repeats" evidence="14">
    <location>
        <begin position="9"/>
        <end position="168"/>
    </location>
</feature>
<dbReference type="SUPFAM" id="SSF63712">
    <property type="entry name" value="Nicotinic receptor ligand binding domain-like"/>
    <property type="match status" value="1"/>
</dbReference>
<feature type="domain" description="Pre-mRNA-splicing factor SYF1 central HAT repeats" evidence="12">
    <location>
        <begin position="172"/>
        <end position="378"/>
    </location>
</feature>
<evidence type="ECO:0000259" key="13">
    <source>
        <dbReference type="Pfam" id="PF23231"/>
    </source>
</evidence>
<protein>
    <recommendedName>
        <fullName evidence="8">Pre-mRNA-splicing factor SYF1</fullName>
    </recommendedName>
</protein>
<feature type="domain" description="Neurotransmitter-gated ion-channel ligand-binding" evidence="11">
    <location>
        <begin position="870"/>
        <end position="973"/>
    </location>
</feature>
<dbReference type="InterPro" id="IPR006202">
    <property type="entry name" value="Neur_chan_lig-bd"/>
</dbReference>
<dbReference type="Pfam" id="PF23220">
    <property type="entry name" value="HAT_Syf1_M"/>
    <property type="match status" value="1"/>
</dbReference>
<dbReference type="InterPro" id="IPR011990">
    <property type="entry name" value="TPR-like_helical_dom_sf"/>
</dbReference>
<reference evidence="15" key="1">
    <citation type="journal article" date="2020" name="Ecol. Evol.">
        <title>Genome structure and content of the rice root-knot nematode (Meloidogyne graminicola).</title>
        <authorList>
            <person name="Phan N.T."/>
            <person name="Danchin E.G.J."/>
            <person name="Klopp C."/>
            <person name="Perfus-Barbeoch L."/>
            <person name="Kozlowski D.K."/>
            <person name="Koutsovoulos G.D."/>
            <person name="Lopez-Roques C."/>
            <person name="Bouchez O."/>
            <person name="Zahm M."/>
            <person name="Besnard G."/>
            <person name="Bellafiore S."/>
        </authorList>
    </citation>
    <scope>NUCLEOTIDE SEQUENCE</scope>
    <source>
        <strain evidence="15">VN-18</strain>
    </source>
</reference>
<dbReference type="PANTHER" id="PTHR11246:SF5">
    <property type="entry name" value="PRE-MRNA-SPLICING FACTOR SYF1"/>
    <property type="match status" value="1"/>
</dbReference>
<evidence type="ECO:0000256" key="9">
    <source>
        <dbReference type="PROSITE-ProRule" id="PRU00339"/>
    </source>
</evidence>
<proteinExistence type="inferred from homology"/>
<dbReference type="InterPro" id="IPR003107">
    <property type="entry name" value="HAT"/>
</dbReference>
<feature type="compositionally biased region" description="Polar residues" evidence="10">
    <location>
        <begin position="1077"/>
        <end position="1100"/>
    </location>
</feature>
<dbReference type="InterPro" id="IPR036734">
    <property type="entry name" value="Neur_chan_lig-bd_sf"/>
</dbReference>
<dbReference type="InterPro" id="IPR019734">
    <property type="entry name" value="TPR_rpt"/>
</dbReference>
<dbReference type="GO" id="GO:0071007">
    <property type="term" value="C:U2-type catalytic step 2 spliceosome"/>
    <property type="evidence" value="ECO:0007669"/>
    <property type="project" value="TreeGrafter"/>
</dbReference>
<keyword evidence="9" id="KW-0802">TPR repeat</keyword>
<feature type="region of interest" description="Disordered" evidence="10">
    <location>
        <begin position="1077"/>
        <end position="1105"/>
    </location>
</feature>
<keyword evidence="4" id="KW-0747">Spliceosome</keyword>
<dbReference type="InterPro" id="IPR055433">
    <property type="entry name" value="HAT_Syf1-like_N"/>
</dbReference>
<feature type="repeat" description="TPR" evidence="9">
    <location>
        <begin position="388"/>
        <end position="421"/>
    </location>
</feature>
<keyword evidence="6" id="KW-0508">mRNA splicing</keyword>
<evidence type="ECO:0000256" key="5">
    <source>
        <dbReference type="ARBA" id="ARBA00022737"/>
    </source>
</evidence>
<name>A0A8S9ZWD8_9BILA</name>
<keyword evidence="5" id="KW-0677">Repeat</keyword>
<dbReference type="SMART" id="SM00386">
    <property type="entry name" value="HAT"/>
    <property type="match status" value="13"/>
</dbReference>
<evidence type="ECO:0000256" key="6">
    <source>
        <dbReference type="ARBA" id="ARBA00023187"/>
    </source>
</evidence>
<evidence type="ECO:0000256" key="4">
    <source>
        <dbReference type="ARBA" id="ARBA00022728"/>
    </source>
</evidence>
<evidence type="ECO:0000313" key="16">
    <source>
        <dbReference type="Proteomes" id="UP000605970"/>
    </source>
</evidence>
<evidence type="ECO:0000256" key="7">
    <source>
        <dbReference type="ARBA" id="ARBA00023242"/>
    </source>
</evidence>
<dbReference type="FunFam" id="1.25.40.10:FF:001071">
    <property type="entry name" value="pre-mRNA-splicing factor SYF1-like"/>
    <property type="match status" value="1"/>
</dbReference>
<dbReference type="GO" id="GO:0005230">
    <property type="term" value="F:extracellular ligand-gated monoatomic ion channel activity"/>
    <property type="evidence" value="ECO:0007669"/>
    <property type="project" value="InterPro"/>
</dbReference>
<dbReference type="InterPro" id="IPR055430">
    <property type="entry name" value="HAT_Syf1_CNRKL1_C"/>
</dbReference>
<dbReference type="FunFam" id="1.25.40.10:FF:000023">
    <property type="entry name" value="Pre-mRNA-splicing factor SYF1"/>
    <property type="match status" value="1"/>
</dbReference>
<dbReference type="SUPFAM" id="SSF48452">
    <property type="entry name" value="TPR-like"/>
    <property type="match status" value="3"/>
</dbReference>
<keyword evidence="3" id="KW-0507">mRNA processing</keyword>
<dbReference type="PANTHER" id="PTHR11246">
    <property type="entry name" value="PRE-MRNA SPLICING FACTOR"/>
    <property type="match status" value="1"/>
</dbReference>
<evidence type="ECO:0000256" key="8">
    <source>
        <dbReference type="ARBA" id="ARBA00039472"/>
    </source>
</evidence>
<dbReference type="Gene3D" id="2.70.170.10">
    <property type="entry name" value="Neurotransmitter-gated ion-channel ligand-binding domain"/>
    <property type="match status" value="1"/>
</dbReference>
<sequence length="1140" mass="132937">MEMLVFESEDIAYEEDIIRNPGLLRPWERYIDHKMKTKSDPKQVRLIFERALKIFNRSYKLWYNYLKYRRRTIVHKPPTDIAYAHLADAYERCLVFLNKMPRIWHDYCNLMVRRGLVTDTRRVFDRALRALPITQHMRIWPLYIDFVIKHNIPETAIRVFRRHLKVYPFAREDYIEYLKQIDKLDEAAQQIAILVNEDRPVSEKGKTGHQLWTELCDLISKNPNKVYSLQVEPIIRQGISRYTDQVGMLWLHLAEYYIRASNFEKARDIFEEAIGVVKTVRDFTQIFDAYSKFMERITSLKMKELEQCASTNSAKIELELELLMTRFEHLMNRRPLLLNSVLLRQNPHNVYEWLNRVQIYEGDLDSQISTFEEAVKAVDPKHQIGKLSQLWISYAKLFEKHKKYDQSKKIYEKAVRINYARVDELSQVWCDYVEFELLHRDYSAAVSILKRATAVPTRRDDYFDEASNIQVRASRSLKLWSLYADIEESIGTLKSCAEIYDKMMDLRIATPQIVINYALFLEQNNHFEESFRAFEKGIGLFNWPLVFDIWNVYLTKFIIRYGGKKLERVRDLFEQCLEKCPPKYARDIFLLYAQYEEEHGLARRAMEIYNRATDSVDREEKHLIYNVYIKKAMEFYGITKTRPIFESAIERLPENRSREMSLRYAQIERNLGEIDRARAIYAHCAEICDPRVHSNFWETWKEFEVKHGNEDTIREMLRMKRSVQATFNTSVNYMSAQMLASLGGKAEMAGELSAADSMAQLEARAAQIAQEEASRKSTAPSEDGRISFIRGEIKTNKEKTAENPEEIDIGDIEEFGETMRSETNGNDSILLELLLTIASPSITTTEFVRPYRSETTKCENGFESSEKAQDLARILMNNYSRSALPEPTPVNVHVEITIQDISDISAISGTFVIDFWISAIWQDIRLEFSHIDPCRRNLSLDHDMEPRLWSPNVCIVNSKKTKVHDSPKPNILLMNDLNLPDFKLTNITYGKTTEAALVELAIVAYNDKIVDQNQRRRKASAVGNLLTRASITTAGLPDMKQRKSSRGDIFLDYNSKELLAATMNNNYKRKLSLCPPTQQQDYNNRGDNQINKSYSQQSIKKSPPSELGSAIDRFSSIAFPMVYSFKIIINLIINLGICSI</sequence>
<dbReference type="FunFam" id="1.25.40.10:FF:000137">
    <property type="entry name" value="Pre-mRNA-splicing factor syf1"/>
    <property type="match status" value="1"/>
</dbReference>
<dbReference type="GO" id="GO:0071014">
    <property type="term" value="C:post-mRNA release spliceosomal complex"/>
    <property type="evidence" value="ECO:0007669"/>
    <property type="project" value="TreeGrafter"/>
</dbReference>
<dbReference type="Pfam" id="PF02931">
    <property type="entry name" value="Neur_chan_LBD"/>
    <property type="match status" value="1"/>
</dbReference>
<dbReference type="EMBL" id="JABEBT010000016">
    <property type="protein sequence ID" value="KAF7637926.1"/>
    <property type="molecule type" value="Genomic_DNA"/>
</dbReference>
<dbReference type="InterPro" id="IPR045075">
    <property type="entry name" value="Syf1-like"/>
</dbReference>
<dbReference type="PROSITE" id="PS50005">
    <property type="entry name" value="TPR"/>
    <property type="match status" value="2"/>
</dbReference>
<evidence type="ECO:0000256" key="3">
    <source>
        <dbReference type="ARBA" id="ARBA00022664"/>
    </source>
</evidence>
<evidence type="ECO:0000313" key="15">
    <source>
        <dbReference type="EMBL" id="KAF7637926.1"/>
    </source>
</evidence>
<organism evidence="15 16">
    <name type="scientific">Meloidogyne graminicola</name>
    <dbReference type="NCBI Taxonomy" id="189291"/>
    <lineage>
        <taxon>Eukaryota</taxon>
        <taxon>Metazoa</taxon>
        <taxon>Ecdysozoa</taxon>
        <taxon>Nematoda</taxon>
        <taxon>Chromadorea</taxon>
        <taxon>Rhabditida</taxon>
        <taxon>Tylenchina</taxon>
        <taxon>Tylenchomorpha</taxon>
        <taxon>Tylenchoidea</taxon>
        <taxon>Meloidogynidae</taxon>
        <taxon>Meloidogyninae</taxon>
        <taxon>Meloidogyne</taxon>
    </lineage>
</organism>
<comment type="similarity">
    <text evidence="2">Belongs to the crooked-neck family.</text>
</comment>
<dbReference type="AlphaFoldDB" id="A0A8S9ZWD8"/>
<dbReference type="OrthoDB" id="10067343at2759"/>
<gene>
    <name evidence="15" type="ORF">Mgra_00002629</name>
</gene>
<evidence type="ECO:0000256" key="2">
    <source>
        <dbReference type="ARBA" id="ARBA00008644"/>
    </source>
</evidence>
<evidence type="ECO:0000259" key="14">
    <source>
        <dbReference type="Pfam" id="PF23233"/>
    </source>
</evidence>
<evidence type="ECO:0000259" key="11">
    <source>
        <dbReference type="Pfam" id="PF02931"/>
    </source>
</evidence>
<dbReference type="Gene3D" id="1.25.40.10">
    <property type="entry name" value="Tetratricopeptide repeat domain"/>
    <property type="match status" value="2"/>
</dbReference>